<keyword evidence="3" id="KW-0805">Transcription regulation</keyword>
<evidence type="ECO:0000259" key="9">
    <source>
        <dbReference type="PROSITE" id="PS51294"/>
    </source>
</evidence>
<evidence type="ECO:0000256" key="4">
    <source>
        <dbReference type="ARBA" id="ARBA00023125"/>
    </source>
</evidence>
<evidence type="ECO:0000313" key="10">
    <source>
        <dbReference type="EMBL" id="KAL0927274.1"/>
    </source>
</evidence>
<dbReference type="Pfam" id="PF00249">
    <property type="entry name" value="Myb_DNA-binding"/>
    <property type="match status" value="2"/>
</dbReference>
<evidence type="ECO:0000256" key="7">
    <source>
        <dbReference type="SAM" id="Coils"/>
    </source>
</evidence>
<feature type="coiled-coil region" evidence="7">
    <location>
        <begin position="182"/>
        <end position="209"/>
    </location>
</feature>
<sequence>MGSSLTNGINLKQSFLFQLSLSKSDNYLFIEQANSLILPSLSLSLSLSLYISFCMEGQYGWGTFEDGWRKGPWTPQEDKLLTEHVKLHGEGRWNCVSRLTGLKRSGKSCRLRWVNYLRPDLKRGKITPHEETIILDLHAKWGNRWSTIARSLPGRTDNEIKNYWRTHFKKGRPTKNIERARARFFKQQLEQKQKQQQLLQLQQQQQQQQQCQLEVPQFEEIVIAQEMQEMTYIYNMPYMFQGEEFAGNSTASSDEKSSDDEAYYATWENLWNLDDLGLDMSDEALPFYY</sequence>
<accession>A0ABD0VQH3</accession>
<feature type="domain" description="Myb-like" evidence="8">
    <location>
        <begin position="118"/>
        <end position="168"/>
    </location>
</feature>
<dbReference type="PROSITE" id="PS51294">
    <property type="entry name" value="HTH_MYB"/>
    <property type="match status" value="2"/>
</dbReference>
<dbReference type="PANTHER" id="PTHR45675:SF3">
    <property type="entry name" value="OS04G0508500 PROTEIN"/>
    <property type="match status" value="1"/>
</dbReference>
<keyword evidence="2" id="KW-0677">Repeat</keyword>
<dbReference type="PROSITE" id="PS50090">
    <property type="entry name" value="MYB_LIKE"/>
    <property type="match status" value="2"/>
</dbReference>
<feature type="domain" description="Myb-like" evidence="8">
    <location>
        <begin position="65"/>
        <end position="117"/>
    </location>
</feature>
<keyword evidence="11" id="KW-1185">Reference proteome</keyword>
<dbReference type="SMART" id="SM00717">
    <property type="entry name" value="SANT"/>
    <property type="match status" value="2"/>
</dbReference>
<dbReference type="InterPro" id="IPR017930">
    <property type="entry name" value="Myb_dom"/>
</dbReference>
<keyword evidence="7" id="KW-0175">Coiled coil</keyword>
<dbReference type="EMBL" id="JANQDX010000002">
    <property type="protein sequence ID" value="KAL0927274.1"/>
    <property type="molecule type" value="Genomic_DNA"/>
</dbReference>
<dbReference type="GO" id="GO:0005634">
    <property type="term" value="C:nucleus"/>
    <property type="evidence" value="ECO:0007669"/>
    <property type="project" value="UniProtKB-SubCell"/>
</dbReference>
<dbReference type="InterPro" id="IPR009057">
    <property type="entry name" value="Homeodomain-like_sf"/>
</dbReference>
<evidence type="ECO:0000313" key="11">
    <source>
        <dbReference type="Proteomes" id="UP001552299"/>
    </source>
</evidence>
<dbReference type="CDD" id="cd00167">
    <property type="entry name" value="SANT"/>
    <property type="match status" value="2"/>
</dbReference>
<dbReference type="GO" id="GO:0003677">
    <property type="term" value="F:DNA binding"/>
    <property type="evidence" value="ECO:0007669"/>
    <property type="project" value="UniProtKB-KW"/>
</dbReference>
<evidence type="ECO:0000256" key="3">
    <source>
        <dbReference type="ARBA" id="ARBA00023015"/>
    </source>
</evidence>
<evidence type="ECO:0000256" key="6">
    <source>
        <dbReference type="ARBA" id="ARBA00023242"/>
    </source>
</evidence>
<dbReference type="PANTHER" id="PTHR45675">
    <property type="entry name" value="MYB TRANSCRIPTION FACTOR-RELATED-RELATED"/>
    <property type="match status" value="1"/>
</dbReference>
<comment type="subcellular location">
    <subcellularLocation>
        <location evidence="1">Nucleus</location>
    </subcellularLocation>
</comment>
<protein>
    <submittedName>
        <fullName evidence="10">Uncharacterized protein</fullName>
    </submittedName>
</protein>
<reference evidence="10 11" key="1">
    <citation type="journal article" date="2024" name="Plant Biotechnol. J.">
        <title>Dendrobium thyrsiflorum genome and its molecular insights into genes involved in important horticultural traits.</title>
        <authorList>
            <person name="Chen B."/>
            <person name="Wang J.Y."/>
            <person name="Zheng P.J."/>
            <person name="Li K.L."/>
            <person name="Liang Y.M."/>
            <person name="Chen X.F."/>
            <person name="Zhang C."/>
            <person name="Zhao X."/>
            <person name="He X."/>
            <person name="Zhang G.Q."/>
            <person name="Liu Z.J."/>
            <person name="Xu Q."/>
        </authorList>
    </citation>
    <scope>NUCLEOTIDE SEQUENCE [LARGE SCALE GENOMIC DNA]</scope>
    <source>
        <strain evidence="10">GZMU011</strain>
    </source>
</reference>
<dbReference type="Proteomes" id="UP001552299">
    <property type="component" value="Unassembled WGS sequence"/>
</dbReference>
<gene>
    <name evidence="10" type="ORF">M5K25_001437</name>
</gene>
<keyword evidence="5" id="KW-0804">Transcription</keyword>
<dbReference type="InterPro" id="IPR044676">
    <property type="entry name" value="EOBI/EOBII-like_plant"/>
</dbReference>
<evidence type="ECO:0000256" key="5">
    <source>
        <dbReference type="ARBA" id="ARBA00023163"/>
    </source>
</evidence>
<proteinExistence type="predicted"/>
<feature type="domain" description="HTH myb-type" evidence="9">
    <location>
        <begin position="118"/>
        <end position="172"/>
    </location>
</feature>
<evidence type="ECO:0000256" key="1">
    <source>
        <dbReference type="ARBA" id="ARBA00004123"/>
    </source>
</evidence>
<dbReference type="Gene3D" id="1.10.10.60">
    <property type="entry name" value="Homeodomain-like"/>
    <property type="match status" value="2"/>
</dbReference>
<organism evidence="10 11">
    <name type="scientific">Dendrobium thyrsiflorum</name>
    <name type="common">Pinecone-like raceme dendrobium</name>
    <name type="synonym">Orchid</name>
    <dbReference type="NCBI Taxonomy" id="117978"/>
    <lineage>
        <taxon>Eukaryota</taxon>
        <taxon>Viridiplantae</taxon>
        <taxon>Streptophyta</taxon>
        <taxon>Embryophyta</taxon>
        <taxon>Tracheophyta</taxon>
        <taxon>Spermatophyta</taxon>
        <taxon>Magnoliopsida</taxon>
        <taxon>Liliopsida</taxon>
        <taxon>Asparagales</taxon>
        <taxon>Orchidaceae</taxon>
        <taxon>Epidendroideae</taxon>
        <taxon>Malaxideae</taxon>
        <taxon>Dendrobiinae</taxon>
        <taxon>Dendrobium</taxon>
    </lineage>
</organism>
<dbReference type="SUPFAM" id="SSF46689">
    <property type="entry name" value="Homeodomain-like"/>
    <property type="match status" value="1"/>
</dbReference>
<dbReference type="AlphaFoldDB" id="A0ABD0VQH3"/>
<dbReference type="InterPro" id="IPR001005">
    <property type="entry name" value="SANT/Myb"/>
</dbReference>
<evidence type="ECO:0000256" key="2">
    <source>
        <dbReference type="ARBA" id="ARBA00022737"/>
    </source>
</evidence>
<dbReference type="FunFam" id="1.10.10.60:FF:000011">
    <property type="entry name" value="Myb transcription factor"/>
    <property type="match status" value="1"/>
</dbReference>
<evidence type="ECO:0000259" key="8">
    <source>
        <dbReference type="PROSITE" id="PS50090"/>
    </source>
</evidence>
<feature type="domain" description="HTH myb-type" evidence="9">
    <location>
        <begin position="69"/>
        <end position="117"/>
    </location>
</feature>
<dbReference type="FunFam" id="1.10.10.60:FF:000517">
    <property type="entry name" value="MYB-related transcription factor"/>
    <property type="match status" value="1"/>
</dbReference>
<name>A0ABD0VQH3_DENTH</name>
<keyword evidence="4" id="KW-0238">DNA-binding</keyword>
<keyword evidence="6" id="KW-0539">Nucleus</keyword>
<comment type="caution">
    <text evidence="10">The sequence shown here is derived from an EMBL/GenBank/DDBJ whole genome shotgun (WGS) entry which is preliminary data.</text>
</comment>